<keyword evidence="3" id="KW-0479">Metal-binding</keyword>
<dbReference type="InterPro" id="IPR036909">
    <property type="entry name" value="Cyt_c-like_dom_sf"/>
</dbReference>
<dbReference type="GO" id="GO:0005506">
    <property type="term" value="F:iron ion binding"/>
    <property type="evidence" value="ECO:0007669"/>
    <property type="project" value="InterPro"/>
</dbReference>
<dbReference type="Gene3D" id="1.10.760.10">
    <property type="entry name" value="Cytochrome c-like domain"/>
    <property type="match status" value="1"/>
</dbReference>
<dbReference type="InterPro" id="IPR002324">
    <property type="entry name" value="Cyt_c_ID"/>
</dbReference>
<evidence type="ECO:0000256" key="5">
    <source>
        <dbReference type="ARBA" id="ARBA00023004"/>
    </source>
</evidence>
<dbReference type="Pfam" id="PF00034">
    <property type="entry name" value="Cytochrom_C"/>
    <property type="match status" value="1"/>
</dbReference>
<feature type="domain" description="Cytochrome c" evidence="6">
    <location>
        <begin position="13"/>
        <end position="103"/>
    </location>
</feature>
<evidence type="ECO:0000313" key="7">
    <source>
        <dbReference type="EMBL" id="VAW89681.1"/>
    </source>
</evidence>
<dbReference type="PRINTS" id="PR00606">
    <property type="entry name" value="CYTCHROMECID"/>
</dbReference>
<reference evidence="7" key="1">
    <citation type="submission" date="2018-06" db="EMBL/GenBank/DDBJ databases">
        <authorList>
            <person name="Zhirakovskaya E."/>
        </authorList>
    </citation>
    <scope>NUCLEOTIDE SEQUENCE</scope>
</reference>
<keyword evidence="5" id="KW-0408">Iron</keyword>
<dbReference type="AlphaFoldDB" id="A0A3B0ZDN7"/>
<evidence type="ECO:0000256" key="3">
    <source>
        <dbReference type="ARBA" id="ARBA00022723"/>
    </source>
</evidence>
<evidence type="ECO:0000256" key="2">
    <source>
        <dbReference type="ARBA" id="ARBA00022617"/>
    </source>
</evidence>
<name>A0A3B0ZDN7_9ZZZZ</name>
<protein>
    <recommendedName>
        <fullName evidence="6">Cytochrome c domain-containing protein</fullName>
    </recommendedName>
</protein>
<evidence type="ECO:0000259" key="6">
    <source>
        <dbReference type="PROSITE" id="PS51007"/>
    </source>
</evidence>
<sequence>MKAIWLTIPAVAALLVAGTASADLALAKKSGCMACHAIDKKVVGPSWNDIGAKYSAEADGKATVLASITDGSRGKWGKIPMPPQKRLSTENADKLAAFILTLK</sequence>
<keyword evidence="2" id="KW-0349">Heme</keyword>
<dbReference type="GO" id="GO:0020037">
    <property type="term" value="F:heme binding"/>
    <property type="evidence" value="ECO:0007669"/>
    <property type="project" value="InterPro"/>
</dbReference>
<organism evidence="7">
    <name type="scientific">hydrothermal vent metagenome</name>
    <dbReference type="NCBI Taxonomy" id="652676"/>
    <lineage>
        <taxon>unclassified sequences</taxon>
        <taxon>metagenomes</taxon>
        <taxon>ecological metagenomes</taxon>
    </lineage>
</organism>
<dbReference type="SUPFAM" id="SSF46626">
    <property type="entry name" value="Cytochrome c"/>
    <property type="match status" value="1"/>
</dbReference>
<dbReference type="EMBL" id="UOFP01000285">
    <property type="protein sequence ID" value="VAW89681.1"/>
    <property type="molecule type" value="Genomic_DNA"/>
</dbReference>
<evidence type="ECO:0000256" key="1">
    <source>
        <dbReference type="ARBA" id="ARBA00022448"/>
    </source>
</evidence>
<gene>
    <name evidence="7" type="ORF">MNBD_GAMMA18-1665</name>
</gene>
<keyword evidence="1" id="KW-0813">Transport</keyword>
<dbReference type="InterPro" id="IPR009056">
    <property type="entry name" value="Cyt_c-like_dom"/>
</dbReference>
<keyword evidence="4" id="KW-0249">Electron transport</keyword>
<dbReference type="PROSITE" id="PS51007">
    <property type="entry name" value="CYTC"/>
    <property type="match status" value="1"/>
</dbReference>
<evidence type="ECO:0000256" key="4">
    <source>
        <dbReference type="ARBA" id="ARBA00022982"/>
    </source>
</evidence>
<accession>A0A3B0ZDN7</accession>
<proteinExistence type="predicted"/>
<dbReference type="GO" id="GO:0009055">
    <property type="term" value="F:electron transfer activity"/>
    <property type="evidence" value="ECO:0007669"/>
    <property type="project" value="InterPro"/>
</dbReference>